<keyword evidence="4" id="KW-0732">Signal</keyword>
<feature type="domain" description="Peptidase M16 C-terminal" evidence="6">
    <location>
        <begin position="671"/>
        <end position="855"/>
    </location>
</feature>
<dbReference type="PROSITE" id="PS51257">
    <property type="entry name" value="PROKAR_LIPOPROTEIN"/>
    <property type="match status" value="1"/>
</dbReference>
<evidence type="ECO:0000313" key="8">
    <source>
        <dbReference type="Proteomes" id="UP000523196"/>
    </source>
</evidence>
<dbReference type="RefSeq" id="WP_182688533.1">
    <property type="nucleotide sequence ID" value="NZ_JACHTF010000018.1"/>
</dbReference>
<feature type="signal peptide" evidence="4">
    <location>
        <begin position="1"/>
        <end position="34"/>
    </location>
</feature>
<dbReference type="InterPro" id="IPR011765">
    <property type="entry name" value="Pept_M16_N"/>
</dbReference>
<name>A0A7W3TPG7_9GAMM</name>
<feature type="domain" description="Peptidase M16 N-terminal" evidence="5">
    <location>
        <begin position="63"/>
        <end position="208"/>
    </location>
</feature>
<comment type="similarity">
    <text evidence="2 3">Belongs to the peptidase M16 family.</text>
</comment>
<evidence type="ECO:0000313" key="7">
    <source>
        <dbReference type="EMBL" id="MBB1061759.1"/>
    </source>
</evidence>
<evidence type="ECO:0000259" key="6">
    <source>
        <dbReference type="Pfam" id="PF05193"/>
    </source>
</evidence>
<dbReference type="EMBL" id="JACHTF010000018">
    <property type="protein sequence ID" value="MBB1061759.1"/>
    <property type="molecule type" value="Genomic_DNA"/>
</dbReference>
<dbReference type="Proteomes" id="UP000523196">
    <property type="component" value="Unassembled WGS sequence"/>
</dbReference>
<dbReference type="Pfam" id="PF00675">
    <property type="entry name" value="Peptidase_M16"/>
    <property type="match status" value="1"/>
</dbReference>
<dbReference type="GO" id="GO:0006508">
    <property type="term" value="P:proteolysis"/>
    <property type="evidence" value="ECO:0007669"/>
    <property type="project" value="InterPro"/>
</dbReference>
<dbReference type="SUPFAM" id="SSF63411">
    <property type="entry name" value="LuxS/MPP-like metallohydrolase"/>
    <property type="match status" value="4"/>
</dbReference>
<dbReference type="PANTHER" id="PTHR11851">
    <property type="entry name" value="METALLOPROTEASE"/>
    <property type="match status" value="1"/>
</dbReference>
<comment type="cofactor">
    <cofactor evidence="1">
        <name>Zn(2+)</name>
        <dbReference type="ChEBI" id="CHEBI:29105"/>
    </cofactor>
</comment>
<evidence type="ECO:0000256" key="3">
    <source>
        <dbReference type="RuleBase" id="RU004447"/>
    </source>
</evidence>
<evidence type="ECO:0000256" key="4">
    <source>
        <dbReference type="SAM" id="SignalP"/>
    </source>
</evidence>
<evidence type="ECO:0000256" key="2">
    <source>
        <dbReference type="ARBA" id="ARBA00007261"/>
    </source>
</evidence>
<sequence length="936" mass="100962">MPIRRPRTRPSAPTPLLGLALACLLPLHAIPALAQPVAPPRGVAAGPCVEGICEYRLDNGLRVLLFPDASKPTVTVNIAYGVGSVNENYGETGMAHLLEHLMFKGTPDHADIPAQMKRRGIEKNATTSLDRTNYYGSFPANDATLDWLLGLEADRMVNSNIARADLDSEMTVVRNEMERGENNPGAVMFQRLRSTAFLWHNYGHSTIGARADVEHVPIERLQAFYKRWYRPDNATVIVAGRIDPAATLARVKARFAGIPRPAAPLPVAWTADSTQDGEREVTVRRSGDMRLVAAGYHVPAATHPDSAALAVLMDVLGDTPGGRLHEALVDGHLAAGTGTSLDTLRDSGLAAVLLVAPRDTDIDKAEATLLAQVEDIARHPVTEEEVARARQRIANGYEQNFNNVNAVAMALTESVAAGDWRLYFLRRDSIAAVDADDVNRVARAYFKRSNRTLARFVPTDAPDRADIPEAPTAAERLAGYVGRQAIDAGETFDPTPARIDARTETFTLGEGLKVSLLPKDTRGDVVTVNATFRYGDATSLRGREVGALAGAMLMRGSTRLSRQEIADRFEALRTTGGVSGGLQSAGLTLQSRRDTVGEALALAADILRHPAFPEREFEQFRLQAITGLEASLKEPGPVASNALAAHFDPWPEGHPLHQQSTAESLAMIRAATLDELKAFHRDFYGTGEGEIAVVGDFDPVAMKAELERLFVGWTSPHPYAPIATRFTRVGPADERLQTPDKANAVLVARSNLSLNEDDAEYPALLVANQVLGGDPLKARLGDRLRQQDGLTYGIGSGLRADASIEGRDDAGYLVIQASAAPGNVDRLEAGIREELQRLVRDGITADELKDTVQALRVEREQALAADGNLVGILGRNLYLGRTMAWSARLDARLQALTVDEVNAAIRRHLDPDALSVFSAGDFGGGGVAAPAREDAR</sequence>
<dbReference type="InterPro" id="IPR001431">
    <property type="entry name" value="Pept_M16_Zn_BS"/>
</dbReference>
<dbReference type="AlphaFoldDB" id="A0A7W3TPG7"/>
<dbReference type="GO" id="GO:0046872">
    <property type="term" value="F:metal ion binding"/>
    <property type="evidence" value="ECO:0007669"/>
    <property type="project" value="InterPro"/>
</dbReference>
<keyword evidence="8" id="KW-1185">Reference proteome</keyword>
<organism evidence="7 8">
    <name type="scientific">Marilutibacter spongiae</name>
    <dbReference type="NCBI Taxonomy" id="2025720"/>
    <lineage>
        <taxon>Bacteria</taxon>
        <taxon>Pseudomonadati</taxon>
        <taxon>Pseudomonadota</taxon>
        <taxon>Gammaproteobacteria</taxon>
        <taxon>Lysobacterales</taxon>
        <taxon>Lysobacteraceae</taxon>
        <taxon>Marilutibacter</taxon>
    </lineage>
</organism>
<dbReference type="InterPro" id="IPR007863">
    <property type="entry name" value="Peptidase_M16_C"/>
</dbReference>
<evidence type="ECO:0000256" key="1">
    <source>
        <dbReference type="ARBA" id="ARBA00001947"/>
    </source>
</evidence>
<dbReference type="GO" id="GO:0004222">
    <property type="term" value="F:metalloendopeptidase activity"/>
    <property type="evidence" value="ECO:0007669"/>
    <property type="project" value="InterPro"/>
</dbReference>
<evidence type="ECO:0000259" key="5">
    <source>
        <dbReference type="Pfam" id="PF00675"/>
    </source>
</evidence>
<accession>A0A7W3TPG7</accession>
<feature type="chain" id="PRO_5030992388" evidence="4">
    <location>
        <begin position="35"/>
        <end position="936"/>
    </location>
</feature>
<dbReference type="PANTHER" id="PTHR11851:SF49">
    <property type="entry name" value="MITOCHONDRIAL-PROCESSING PEPTIDASE SUBUNIT ALPHA"/>
    <property type="match status" value="1"/>
</dbReference>
<proteinExistence type="inferred from homology"/>
<dbReference type="PROSITE" id="PS00143">
    <property type="entry name" value="INSULINASE"/>
    <property type="match status" value="1"/>
</dbReference>
<comment type="caution">
    <text evidence="7">The sequence shown here is derived from an EMBL/GenBank/DDBJ whole genome shotgun (WGS) entry which is preliminary data.</text>
</comment>
<reference evidence="7 8" key="1">
    <citation type="submission" date="2020-08" db="EMBL/GenBank/DDBJ databases">
        <authorList>
            <person name="Xu S."/>
            <person name="Li A."/>
        </authorList>
    </citation>
    <scope>NUCLEOTIDE SEQUENCE [LARGE SCALE GENOMIC DNA]</scope>
    <source>
        <strain evidence="7 8">119BY6-57</strain>
    </source>
</reference>
<protein>
    <submittedName>
        <fullName evidence="7">Insulinase family protein</fullName>
    </submittedName>
</protein>
<dbReference type="InterPro" id="IPR011249">
    <property type="entry name" value="Metalloenz_LuxS/M16"/>
</dbReference>
<dbReference type="Gene3D" id="3.30.830.10">
    <property type="entry name" value="Metalloenzyme, LuxS/M16 peptidase-like"/>
    <property type="match status" value="4"/>
</dbReference>
<feature type="domain" description="Peptidase M16 C-terminal" evidence="6">
    <location>
        <begin position="218"/>
        <end position="392"/>
    </location>
</feature>
<dbReference type="Pfam" id="PF05193">
    <property type="entry name" value="Peptidase_M16_C"/>
    <property type="match status" value="2"/>
</dbReference>
<dbReference type="InterPro" id="IPR050361">
    <property type="entry name" value="MPP/UQCRC_Complex"/>
</dbReference>
<gene>
    <name evidence="7" type="ORF">H4F98_14380</name>
</gene>